<reference evidence="3" key="1">
    <citation type="journal article" date="2019" name="Int. J. Syst. Evol. Microbiol.">
        <title>The Global Catalogue of Microorganisms (GCM) 10K type strain sequencing project: providing services to taxonomists for standard genome sequencing and annotation.</title>
        <authorList>
            <consortium name="The Broad Institute Genomics Platform"/>
            <consortium name="The Broad Institute Genome Sequencing Center for Infectious Disease"/>
            <person name="Wu L."/>
            <person name="Ma J."/>
        </authorList>
    </citation>
    <scope>NUCLEOTIDE SEQUENCE [LARGE SCALE GENOMIC DNA]</scope>
    <source>
        <strain evidence="3">JCM 17986</strain>
    </source>
</reference>
<dbReference type="RefSeq" id="WP_345675334.1">
    <property type="nucleotide sequence ID" value="NZ_BAABHS010000007.1"/>
</dbReference>
<proteinExistence type="predicted"/>
<evidence type="ECO:0000313" key="2">
    <source>
        <dbReference type="EMBL" id="GAA4959732.1"/>
    </source>
</evidence>
<name>A0ABP9H239_9ACTN</name>
<accession>A0ABP9H239</accession>
<organism evidence="2 3">
    <name type="scientific">Yinghuangia aomiensis</name>
    <dbReference type="NCBI Taxonomy" id="676205"/>
    <lineage>
        <taxon>Bacteria</taxon>
        <taxon>Bacillati</taxon>
        <taxon>Actinomycetota</taxon>
        <taxon>Actinomycetes</taxon>
        <taxon>Kitasatosporales</taxon>
        <taxon>Streptomycetaceae</taxon>
        <taxon>Yinghuangia</taxon>
    </lineage>
</organism>
<evidence type="ECO:0000256" key="1">
    <source>
        <dbReference type="SAM" id="MobiDB-lite"/>
    </source>
</evidence>
<dbReference type="Proteomes" id="UP001500466">
    <property type="component" value="Unassembled WGS sequence"/>
</dbReference>
<evidence type="ECO:0000313" key="3">
    <source>
        <dbReference type="Proteomes" id="UP001500466"/>
    </source>
</evidence>
<sequence>MFSTPTIPAAPAAVAGASTTVAVARAADVDDAVAVAATTAEGLVAAGRSLRFALRAVDSWRADRGHAGCLCRAADELRIAARLVDGITPLTLRRSATWRDPLDDVLYPVGSITRVLGRTARLLRSLARGGAPYDGTAAPDDVRLDAEACARVRTAWEHTFHALVRLRAVQEAHTWFPNSPVDPWLLLAAEVPPYAACRHCDPGPGDPEPDGPASAVGAGHPRDPHRLRAELAEVIPIERGAVRAGESAAAGADGGVRRSSRSARMAVARRLDIGGAERMARRAC</sequence>
<feature type="region of interest" description="Disordered" evidence="1">
    <location>
        <begin position="200"/>
        <end position="222"/>
    </location>
</feature>
<protein>
    <submittedName>
        <fullName evidence="2">Uncharacterized protein</fullName>
    </submittedName>
</protein>
<dbReference type="EMBL" id="BAABHS010000007">
    <property type="protein sequence ID" value="GAA4959732.1"/>
    <property type="molecule type" value="Genomic_DNA"/>
</dbReference>
<comment type="caution">
    <text evidence="2">The sequence shown here is derived from an EMBL/GenBank/DDBJ whole genome shotgun (WGS) entry which is preliminary data.</text>
</comment>
<gene>
    <name evidence="2" type="ORF">GCM10023205_23500</name>
</gene>
<keyword evidence="3" id="KW-1185">Reference proteome</keyword>